<evidence type="ECO:0000256" key="1">
    <source>
        <dbReference type="SAM" id="MobiDB-lite"/>
    </source>
</evidence>
<organism evidence="3 4">
    <name type="scientific">Atractosteus spatula</name>
    <name type="common">Alligator gar</name>
    <name type="synonym">Lepisosteus spatula</name>
    <dbReference type="NCBI Taxonomy" id="7917"/>
    <lineage>
        <taxon>Eukaryota</taxon>
        <taxon>Metazoa</taxon>
        <taxon>Chordata</taxon>
        <taxon>Craniata</taxon>
        <taxon>Vertebrata</taxon>
        <taxon>Euteleostomi</taxon>
        <taxon>Actinopterygii</taxon>
        <taxon>Neopterygii</taxon>
        <taxon>Holostei</taxon>
        <taxon>Semionotiformes</taxon>
        <taxon>Lepisosteidae</taxon>
        <taxon>Atractosteus</taxon>
    </lineage>
</organism>
<sequence>MEFACSHVVCNWQPVSDVPALYAAVPSCSYSSWDGSAQSAAQGPSSSSYRDYHDYDNRIAVIPRSHQGYQDDSSLVPPPLPPRQGSRSRTSQRHQRPQSLPLPSSAPPPLPPRVSHSCNERNLKANVNVVSVSVGRLLDITKAEDIQQFQNPFYCKSCQGSLSALSVPRHRQQGTVWCCEFCGQENVLPSTASHLPHSRDVLYVSEDMDGDYINLEDMLVVFCVDISGSMSVTDEVSTASKAKTPLYISRLQSVQDALLKSLNSLLQTSPRRRVALVTFNDEVTVYGDGTTVPLTLRDWGLMDYDHLKSQGENFTTPHCIAESILPLSRKVQEMKEHGATALGPAALISIAMASRYMGSKVIICTDGRANIGLGDLEEEPTPSSSYFYSRLAEEASAKGVIVSVLTFKGTDCRLVEVGTLADRTGGKVNIVNISNVSSEIQSLLKDNIIATSVKATLLSADGIFYPYEDHCSHKLVKEVGNVTEGLEITFEFAVKPSSVESFLRRDRLPFQLQLDFKTRELQKATRILTEQRRVTTSSWVWTGSLNMSVLGVHCAQLCARLTMEGRVLEAQRQLQAQQELLQQICDKQPNTNEESVYGNWISTMSHICEDLTENTQALSLSFQNQRSRDLLQSKTVPVKGLSDEAANVVYQMKRAKSIALRRHPADTLGL</sequence>
<dbReference type="PANTHER" id="PTHR13803">
    <property type="entry name" value="SEC24-RELATED PROTEIN"/>
    <property type="match status" value="1"/>
</dbReference>
<dbReference type="InterPro" id="IPR002035">
    <property type="entry name" value="VWF_A"/>
</dbReference>
<dbReference type="InterPro" id="IPR036465">
    <property type="entry name" value="vWFA_dom_sf"/>
</dbReference>
<feature type="region of interest" description="Disordered" evidence="1">
    <location>
        <begin position="66"/>
        <end position="117"/>
    </location>
</feature>
<comment type="caution">
    <text evidence="3">The sequence shown here is derived from an EMBL/GenBank/DDBJ whole genome shotgun (WGS) entry which is preliminary data.</text>
</comment>
<accession>A0A8J7NPY7</accession>
<gene>
    <name evidence="3" type="primary">Cpras1</name>
    <name evidence="3" type="ORF">GTO95_0002438</name>
</gene>
<dbReference type="SUPFAM" id="SSF82919">
    <property type="entry name" value="Zn-finger domain of Sec23/24"/>
    <property type="match status" value="1"/>
</dbReference>
<dbReference type="GO" id="GO:0030127">
    <property type="term" value="C:COPII vesicle coat"/>
    <property type="evidence" value="ECO:0007669"/>
    <property type="project" value="InterPro"/>
</dbReference>
<feature type="non-terminal residue" evidence="3">
    <location>
        <position position="670"/>
    </location>
</feature>
<keyword evidence="4" id="KW-1185">Reference proteome</keyword>
<dbReference type="GO" id="GO:0090110">
    <property type="term" value="P:COPII-coated vesicle cargo loading"/>
    <property type="evidence" value="ECO:0007669"/>
    <property type="project" value="TreeGrafter"/>
</dbReference>
<dbReference type="GO" id="GO:0000149">
    <property type="term" value="F:SNARE binding"/>
    <property type="evidence" value="ECO:0007669"/>
    <property type="project" value="TreeGrafter"/>
</dbReference>
<name>A0A8J7NPY7_ATRSP</name>
<dbReference type="InterPro" id="IPR050550">
    <property type="entry name" value="SEC23_SEC24_subfamily"/>
</dbReference>
<dbReference type="Proteomes" id="UP000736164">
    <property type="component" value="Unassembled WGS sequence"/>
</dbReference>
<reference evidence="3" key="1">
    <citation type="journal article" date="2021" name="Cell">
        <title>Tracing the genetic footprints of vertebrate landing in non-teleost ray-finned fishes.</title>
        <authorList>
            <person name="Bi X."/>
            <person name="Wang K."/>
            <person name="Yang L."/>
            <person name="Pan H."/>
            <person name="Jiang H."/>
            <person name="Wei Q."/>
            <person name="Fang M."/>
            <person name="Yu H."/>
            <person name="Zhu C."/>
            <person name="Cai Y."/>
            <person name="He Y."/>
            <person name="Gan X."/>
            <person name="Zeng H."/>
            <person name="Yu D."/>
            <person name="Zhu Y."/>
            <person name="Jiang H."/>
            <person name="Qiu Q."/>
            <person name="Yang H."/>
            <person name="Zhang Y.E."/>
            <person name="Wang W."/>
            <person name="Zhu M."/>
            <person name="He S."/>
            <person name="Zhang G."/>
        </authorList>
    </citation>
    <scope>NUCLEOTIDE SEQUENCE</scope>
    <source>
        <strain evidence="3">Allg_001</strain>
    </source>
</reference>
<dbReference type="PROSITE" id="PS50234">
    <property type="entry name" value="VWFA"/>
    <property type="match status" value="1"/>
</dbReference>
<dbReference type="PANTHER" id="PTHR13803:SF43">
    <property type="entry name" value="CIRCULARLY PERMUTATED RAS PROTEIN 1-LIKE"/>
    <property type="match status" value="1"/>
</dbReference>
<evidence type="ECO:0000259" key="2">
    <source>
        <dbReference type="PROSITE" id="PS50234"/>
    </source>
</evidence>
<dbReference type="AlphaFoldDB" id="A0A8J7NPY7"/>
<dbReference type="SMART" id="SM00327">
    <property type="entry name" value="VWA"/>
    <property type="match status" value="1"/>
</dbReference>
<protein>
    <submittedName>
        <fullName evidence="3">CPAS1 protein</fullName>
    </submittedName>
</protein>
<proteinExistence type="predicted"/>
<feature type="domain" description="VWFA" evidence="2">
    <location>
        <begin position="219"/>
        <end position="448"/>
    </location>
</feature>
<dbReference type="GO" id="GO:0006886">
    <property type="term" value="P:intracellular protein transport"/>
    <property type="evidence" value="ECO:0007669"/>
    <property type="project" value="InterPro"/>
</dbReference>
<dbReference type="GO" id="GO:0008270">
    <property type="term" value="F:zinc ion binding"/>
    <property type="evidence" value="ECO:0007669"/>
    <property type="project" value="InterPro"/>
</dbReference>
<evidence type="ECO:0000313" key="4">
    <source>
        <dbReference type="Proteomes" id="UP000736164"/>
    </source>
</evidence>
<dbReference type="SUPFAM" id="SSF53300">
    <property type="entry name" value="vWA-like"/>
    <property type="match status" value="1"/>
</dbReference>
<feature type="non-terminal residue" evidence="3">
    <location>
        <position position="1"/>
    </location>
</feature>
<evidence type="ECO:0000313" key="3">
    <source>
        <dbReference type="EMBL" id="MBN3316423.1"/>
    </source>
</evidence>
<dbReference type="GO" id="GO:0070971">
    <property type="term" value="C:endoplasmic reticulum exit site"/>
    <property type="evidence" value="ECO:0007669"/>
    <property type="project" value="TreeGrafter"/>
</dbReference>
<dbReference type="EMBL" id="JAAWVO010029861">
    <property type="protein sequence ID" value="MBN3316423.1"/>
    <property type="molecule type" value="Genomic_DNA"/>
</dbReference>
<dbReference type="InterPro" id="IPR036174">
    <property type="entry name" value="Znf_Sec23_Sec24_sf"/>
</dbReference>
<dbReference type="Gene3D" id="3.40.50.410">
    <property type="entry name" value="von Willebrand factor, type A domain"/>
    <property type="match status" value="1"/>
</dbReference>